<name>A0A1C7NUP5_9HYPH</name>
<dbReference type="GO" id="GO:0000160">
    <property type="term" value="P:phosphorelay signal transduction system"/>
    <property type="evidence" value="ECO:0007669"/>
    <property type="project" value="InterPro"/>
</dbReference>
<protein>
    <recommendedName>
        <fullName evidence="2">Response regulatory domain-containing protein</fullName>
    </recommendedName>
</protein>
<evidence type="ECO:0000256" key="1">
    <source>
        <dbReference type="PROSITE-ProRule" id="PRU00169"/>
    </source>
</evidence>
<dbReference type="Gene3D" id="3.40.50.2300">
    <property type="match status" value="1"/>
</dbReference>
<dbReference type="InterPro" id="IPR011006">
    <property type="entry name" value="CheY-like_superfamily"/>
</dbReference>
<organism evidence="3 4">
    <name type="scientific">Pararhizobium polonicum</name>
    <dbReference type="NCBI Taxonomy" id="1612624"/>
    <lineage>
        <taxon>Bacteria</taxon>
        <taxon>Pseudomonadati</taxon>
        <taxon>Pseudomonadota</taxon>
        <taxon>Alphaproteobacteria</taxon>
        <taxon>Hyphomicrobiales</taxon>
        <taxon>Rhizobiaceae</taxon>
        <taxon>Rhizobium/Agrobacterium group</taxon>
        <taxon>Pararhizobium</taxon>
    </lineage>
</organism>
<evidence type="ECO:0000313" key="3">
    <source>
        <dbReference type="EMBL" id="OBZ92717.1"/>
    </source>
</evidence>
<dbReference type="Proteomes" id="UP000093111">
    <property type="component" value="Unassembled WGS sequence"/>
</dbReference>
<evidence type="ECO:0000313" key="4">
    <source>
        <dbReference type="Proteomes" id="UP000093111"/>
    </source>
</evidence>
<keyword evidence="1" id="KW-0597">Phosphoprotein</keyword>
<gene>
    <name evidence="3" type="ORF">ADU59_25415</name>
</gene>
<keyword evidence="4" id="KW-1185">Reference proteome</keyword>
<dbReference type="PROSITE" id="PS50110">
    <property type="entry name" value="RESPONSE_REGULATORY"/>
    <property type="match status" value="1"/>
</dbReference>
<dbReference type="EMBL" id="LGLV01000018">
    <property type="protein sequence ID" value="OBZ92717.1"/>
    <property type="molecule type" value="Genomic_DNA"/>
</dbReference>
<dbReference type="InterPro" id="IPR001789">
    <property type="entry name" value="Sig_transdc_resp-reg_receiver"/>
</dbReference>
<feature type="domain" description="Response regulatory" evidence="2">
    <location>
        <begin position="18"/>
        <end position="137"/>
    </location>
</feature>
<dbReference type="PATRIC" id="fig|1612624.7.peg.2796"/>
<dbReference type="SUPFAM" id="SSF52172">
    <property type="entry name" value="CheY-like"/>
    <property type="match status" value="1"/>
</dbReference>
<accession>A0A1C7NUP5</accession>
<feature type="modified residue" description="4-aspartylphosphate" evidence="1">
    <location>
        <position position="71"/>
    </location>
</feature>
<sequence>MGSQSTRRNRRVMTQPIHILLVDDDPAENLIMRSVMKKVSSADIHLHYCETIDAALDFITSGKPVSMVLMDNRLQPHADFRETVPALRQHGFIGPIGVISASLADPYFQTFEEYGVDFRIDKAELDPTAIEFILREYVTKSWTAKSPDEPGS</sequence>
<proteinExistence type="predicted"/>
<dbReference type="AlphaFoldDB" id="A0A1C7NUP5"/>
<evidence type="ECO:0000259" key="2">
    <source>
        <dbReference type="PROSITE" id="PS50110"/>
    </source>
</evidence>
<reference evidence="3 4" key="1">
    <citation type="journal article" date="2016" name="Syst. Appl. Microbiol.">
        <title>Pararhizobium polonicum sp. nov. isolated from tumors on stone fruit rootstocks.</title>
        <authorList>
            <person name="Pulawska J."/>
            <person name="Kuzmanovic N."/>
            <person name="Willems A."/>
            <person name="Pothier J.F."/>
        </authorList>
    </citation>
    <scope>NUCLEOTIDE SEQUENCE [LARGE SCALE GENOMIC DNA]</scope>
    <source>
        <strain evidence="3 4">F5.1</strain>
    </source>
</reference>
<comment type="caution">
    <text evidence="3">The sequence shown here is derived from an EMBL/GenBank/DDBJ whole genome shotgun (WGS) entry which is preliminary data.</text>
</comment>